<keyword evidence="2" id="KW-1185">Reference proteome</keyword>
<evidence type="ECO:0000313" key="1">
    <source>
        <dbReference type="EMBL" id="GJG57335.1"/>
    </source>
</evidence>
<evidence type="ECO:0000313" key="2">
    <source>
        <dbReference type="Proteomes" id="UP000825483"/>
    </source>
</evidence>
<comment type="caution">
    <text evidence="1">The sequence shown here is derived from an EMBL/GenBank/DDBJ whole genome shotgun (WGS) entry which is preliminary data.</text>
</comment>
<name>A0A9R1C7A9_9BACT</name>
<accession>A0A9R1C7A9</accession>
<reference evidence="1" key="1">
    <citation type="journal article" date="2022" name="Int. J. Syst. Evol. Microbiol.">
        <title>Prevotella lacticifex sp. nov., isolated from the rumen of cows.</title>
        <authorList>
            <person name="Shinkai T."/>
            <person name="Ikeyama N."/>
            <person name="Kumagai M."/>
            <person name="Ohmori H."/>
            <person name="Sakamoto M."/>
            <person name="Ohkuma M."/>
            <person name="Mitsumori M."/>
        </authorList>
    </citation>
    <scope>NUCLEOTIDE SEQUENCE</scope>
    <source>
        <strain evidence="1">R5076</strain>
    </source>
</reference>
<sequence length="323" mass="37849">MNKEQFNCDTNHLTLNTTMETLNMTWVNLLRKQFIEILDYYDENPQRFDYKELKKAYDALLSVKSVEEFKQWRRLLKDYGLSFTDMPRRSHDDNMLAVLDDYAEGANDKILDVFIRWKLSINPAKWTEVERWNSDLVDILLKATKREEDVHIVIFPCGKPNAKRWAAIGQDADRLFEVFGWQTGHVNATSGPVSWMFINGYGLDVLRQSGYSIQIRDFGEFDILSTAFEEDSVASLQQFIDYLRMMDQLSAEQIEFLRKIRPVIYPHPGYWELTHGNLVFDKDNVVAEFDNGKKVTLAQGKNWRMHELFRPMFLEMGAELGEA</sequence>
<gene>
    <name evidence="1" type="ORF">PRLR5076_01860</name>
</gene>
<organism evidence="1 2">
    <name type="scientific">Prevotella lacticifex</name>
    <dbReference type="NCBI Taxonomy" id="2854755"/>
    <lineage>
        <taxon>Bacteria</taxon>
        <taxon>Pseudomonadati</taxon>
        <taxon>Bacteroidota</taxon>
        <taxon>Bacteroidia</taxon>
        <taxon>Bacteroidales</taxon>
        <taxon>Prevotellaceae</taxon>
        <taxon>Prevotella</taxon>
    </lineage>
</organism>
<protein>
    <submittedName>
        <fullName evidence="1">Uncharacterized protein</fullName>
    </submittedName>
</protein>
<proteinExistence type="predicted"/>
<dbReference type="Proteomes" id="UP000825483">
    <property type="component" value="Unassembled WGS sequence"/>
</dbReference>
<dbReference type="EMBL" id="BPUB01000001">
    <property type="protein sequence ID" value="GJG57335.1"/>
    <property type="molecule type" value="Genomic_DNA"/>
</dbReference>
<dbReference type="AlphaFoldDB" id="A0A9R1C7A9"/>